<evidence type="ECO:0000313" key="1">
    <source>
        <dbReference type="EMBL" id="GMT03637.1"/>
    </source>
</evidence>
<reference evidence="1" key="1">
    <citation type="submission" date="2023-10" db="EMBL/GenBank/DDBJ databases">
        <title>Genome assembly of Pristionchus species.</title>
        <authorList>
            <person name="Yoshida K."/>
            <person name="Sommer R.J."/>
        </authorList>
    </citation>
    <scope>NUCLEOTIDE SEQUENCE</scope>
    <source>
        <strain evidence="1">RS0144</strain>
    </source>
</reference>
<accession>A0AAV5UA07</accession>
<gene>
    <name evidence="1" type="ORF">PENTCL1PPCAC_25811</name>
</gene>
<dbReference type="Proteomes" id="UP001432027">
    <property type="component" value="Unassembled WGS sequence"/>
</dbReference>
<comment type="caution">
    <text evidence="1">The sequence shown here is derived from an EMBL/GenBank/DDBJ whole genome shotgun (WGS) entry which is preliminary data.</text>
</comment>
<sequence>MNVWEDRKSKDAKLRKIYSEMRDCMRKIKDQIDSEETLESYISLLIRFIRGRSSLMDVDHFASKILPQAVKADHEKLFTHLLDGAQVPIGKKAMEDADRKREQAIPTESFITVYLFLMGARHGFEEMPPESGELIVEAIKFHVKGIIEDAVKVRLPYLVSPSGSLRLNTTTDPVAQRRRHKITMRDVRDGIEMADGTALWVKFASPEMKEKLRRKFEEK</sequence>
<name>A0AAV5UA07_9BILA</name>
<dbReference type="AlphaFoldDB" id="A0AAV5UA07"/>
<feature type="non-terminal residue" evidence="1">
    <location>
        <position position="219"/>
    </location>
</feature>
<keyword evidence="2" id="KW-1185">Reference proteome</keyword>
<proteinExistence type="predicted"/>
<organism evidence="1 2">
    <name type="scientific">Pristionchus entomophagus</name>
    <dbReference type="NCBI Taxonomy" id="358040"/>
    <lineage>
        <taxon>Eukaryota</taxon>
        <taxon>Metazoa</taxon>
        <taxon>Ecdysozoa</taxon>
        <taxon>Nematoda</taxon>
        <taxon>Chromadorea</taxon>
        <taxon>Rhabditida</taxon>
        <taxon>Rhabditina</taxon>
        <taxon>Diplogasteromorpha</taxon>
        <taxon>Diplogasteroidea</taxon>
        <taxon>Neodiplogasteridae</taxon>
        <taxon>Pristionchus</taxon>
    </lineage>
</organism>
<dbReference type="EMBL" id="BTSX01000006">
    <property type="protein sequence ID" value="GMT03637.1"/>
    <property type="molecule type" value="Genomic_DNA"/>
</dbReference>
<protein>
    <submittedName>
        <fullName evidence="1">Uncharacterized protein</fullName>
    </submittedName>
</protein>
<evidence type="ECO:0000313" key="2">
    <source>
        <dbReference type="Proteomes" id="UP001432027"/>
    </source>
</evidence>